<name>A0AAY4ADJ7_9TELE</name>
<protein>
    <recommendedName>
        <fullName evidence="1">F-box domain-containing protein</fullName>
    </recommendedName>
</protein>
<dbReference type="InterPro" id="IPR036047">
    <property type="entry name" value="F-box-like_dom_sf"/>
</dbReference>
<dbReference type="Pfam" id="PF12937">
    <property type="entry name" value="F-box-like"/>
    <property type="match status" value="1"/>
</dbReference>
<dbReference type="InterPro" id="IPR001810">
    <property type="entry name" value="F-box_dom"/>
</dbReference>
<dbReference type="SMART" id="SM00256">
    <property type="entry name" value="FBOX"/>
    <property type="match status" value="1"/>
</dbReference>
<dbReference type="Proteomes" id="UP000694580">
    <property type="component" value="Chromosome 4"/>
</dbReference>
<dbReference type="AlphaFoldDB" id="A0AAY4ADJ7"/>
<organism evidence="2 3">
    <name type="scientific">Denticeps clupeoides</name>
    <name type="common">denticle herring</name>
    <dbReference type="NCBI Taxonomy" id="299321"/>
    <lineage>
        <taxon>Eukaryota</taxon>
        <taxon>Metazoa</taxon>
        <taxon>Chordata</taxon>
        <taxon>Craniata</taxon>
        <taxon>Vertebrata</taxon>
        <taxon>Euteleostomi</taxon>
        <taxon>Actinopterygii</taxon>
        <taxon>Neopterygii</taxon>
        <taxon>Teleostei</taxon>
        <taxon>Clupei</taxon>
        <taxon>Clupeiformes</taxon>
        <taxon>Denticipitoidei</taxon>
        <taxon>Denticipitidae</taxon>
        <taxon>Denticeps</taxon>
    </lineage>
</organism>
<reference evidence="2" key="2">
    <citation type="submission" date="2025-08" db="UniProtKB">
        <authorList>
            <consortium name="Ensembl"/>
        </authorList>
    </citation>
    <scope>IDENTIFICATION</scope>
</reference>
<reference evidence="2 3" key="1">
    <citation type="submission" date="2020-06" db="EMBL/GenBank/DDBJ databases">
        <authorList>
            <consortium name="Wellcome Sanger Institute Data Sharing"/>
        </authorList>
    </citation>
    <scope>NUCLEOTIDE SEQUENCE [LARGE SCALE GENOMIC DNA]</scope>
</reference>
<reference evidence="2" key="3">
    <citation type="submission" date="2025-09" db="UniProtKB">
        <authorList>
            <consortium name="Ensembl"/>
        </authorList>
    </citation>
    <scope>IDENTIFICATION</scope>
</reference>
<dbReference type="Ensembl" id="ENSDCDT00010007173.1">
    <property type="protein sequence ID" value="ENSDCDP00010006939.1"/>
    <property type="gene ID" value="ENSDCDG00010002983.1"/>
</dbReference>
<dbReference type="GeneID" id="114788787"/>
<dbReference type="Gene3D" id="1.20.1280.50">
    <property type="match status" value="1"/>
</dbReference>
<dbReference type="PROSITE" id="PS50181">
    <property type="entry name" value="FBOX"/>
    <property type="match status" value="1"/>
</dbReference>
<keyword evidence="3" id="KW-1185">Reference proteome</keyword>
<evidence type="ECO:0000259" key="1">
    <source>
        <dbReference type="PROSITE" id="PS50181"/>
    </source>
</evidence>
<accession>A0AAY4ADJ7</accession>
<dbReference type="SUPFAM" id="SSF81383">
    <property type="entry name" value="F-box domain"/>
    <property type="match status" value="1"/>
</dbReference>
<evidence type="ECO:0000313" key="2">
    <source>
        <dbReference type="Ensembl" id="ENSDCDP00010006939.1"/>
    </source>
</evidence>
<sequence length="191" mass="22820">MARLLGETLFQISGQGPAPSKDFFHLEIKKSDVTWRWWRISPRNENKRPGEVVESHTCFLEDRRLQDQVRLVFGTRVLRYITNLCQGHFDYLEHLPNHLLLQIMTYLDLEDIAHLRQTSHRLKMLCDSEEFWEHTVRQTCKTVPEHVEMLARELGWRTVFFTNKLQLQKQISRRRRGLDLLEFEVPLPLGQ</sequence>
<proteinExistence type="predicted"/>
<feature type="domain" description="F-box" evidence="1">
    <location>
        <begin position="89"/>
        <end position="135"/>
    </location>
</feature>
<dbReference type="RefSeq" id="XP_028833517.1">
    <property type="nucleotide sequence ID" value="XM_028977684.1"/>
</dbReference>
<gene>
    <name evidence="2" type="primary">fbxo36b</name>
</gene>
<dbReference type="GeneTree" id="ENSGT00390000001015"/>
<evidence type="ECO:0000313" key="3">
    <source>
        <dbReference type="Proteomes" id="UP000694580"/>
    </source>
</evidence>